<proteinExistence type="predicted"/>
<dbReference type="Proteomes" id="UP001197795">
    <property type="component" value="Unassembled WGS sequence"/>
</dbReference>
<evidence type="ECO:0008006" key="3">
    <source>
        <dbReference type="Google" id="ProtNLM"/>
    </source>
</evidence>
<dbReference type="Gene3D" id="1.10.1200.10">
    <property type="entry name" value="ACP-like"/>
    <property type="match status" value="1"/>
</dbReference>
<name>A0AAE3A1E9_9FIRM</name>
<dbReference type="EMBL" id="JAJEPV010000078">
    <property type="protein sequence ID" value="MCC2121361.1"/>
    <property type="molecule type" value="Genomic_DNA"/>
</dbReference>
<dbReference type="RefSeq" id="WP_195287307.1">
    <property type="nucleotide sequence ID" value="NZ_JAJEPV010000078.1"/>
</dbReference>
<protein>
    <recommendedName>
        <fullName evidence="3">Carrier domain-containing protein</fullName>
    </recommendedName>
</protein>
<organism evidence="1 2">
    <name type="scientific">Waltera acetigignens</name>
    <dbReference type="NCBI Taxonomy" id="2981769"/>
    <lineage>
        <taxon>Bacteria</taxon>
        <taxon>Bacillati</taxon>
        <taxon>Bacillota</taxon>
        <taxon>Clostridia</taxon>
        <taxon>Lachnospirales</taxon>
        <taxon>Lachnospiraceae</taxon>
        <taxon>Waltera</taxon>
    </lineage>
</organism>
<evidence type="ECO:0000313" key="2">
    <source>
        <dbReference type="Proteomes" id="UP001197795"/>
    </source>
</evidence>
<accession>A0AAE3A1E9</accession>
<sequence>MEKKIKEMIKATLNVNIDNMTEEEKDYPLLSKRFDVMPYQMLVFFTRIEKEFGIRIPDEYIADGKFNSYNDISKIILELVTEHM</sequence>
<gene>
    <name evidence="1" type="ORF">LKD75_17540</name>
</gene>
<comment type="caution">
    <text evidence="1">The sequence shown here is derived from an EMBL/GenBank/DDBJ whole genome shotgun (WGS) entry which is preliminary data.</text>
</comment>
<dbReference type="AlphaFoldDB" id="A0AAE3A1E9"/>
<dbReference type="InterPro" id="IPR036736">
    <property type="entry name" value="ACP-like_sf"/>
</dbReference>
<reference evidence="1 2" key="1">
    <citation type="submission" date="2021-10" db="EMBL/GenBank/DDBJ databases">
        <title>Anaerobic single-cell dispensing facilitates the cultivation of human gut bacteria.</title>
        <authorList>
            <person name="Afrizal A."/>
        </authorList>
    </citation>
    <scope>NUCLEOTIDE SEQUENCE [LARGE SCALE GENOMIC DNA]</scope>
    <source>
        <strain evidence="1 2">CLA-AA-H273</strain>
    </source>
</reference>
<dbReference type="SUPFAM" id="SSF47336">
    <property type="entry name" value="ACP-like"/>
    <property type="match status" value="1"/>
</dbReference>
<keyword evidence="2" id="KW-1185">Reference proteome</keyword>
<evidence type="ECO:0000313" key="1">
    <source>
        <dbReference type="EMBL" id="MCC2121361.1"/>
    </source>
</evidence>